<keyword evidence="1" id="KW-0812">Transmembrane</keyword>
<protein>
    <submittedName>
        <fullName evidence="2">Uncharacterized protein</fullName>
    </submittedName>
</protein>
<keyword evidence="1" id="KW-1133">Transmembrane helix</keyword>
<evidence type="ECO:0000313" key="3">
    <source>
        <dbReference type="Proteomes" id="UP000253729"/>
    </source>
</evidence>
<accession>A0A3F3QDM0</accession>
<feature type="transmembrane region" description="Helical" evidence="1">
    <location>
        <begin position="12"/>
        <end position="33"/>
    </location>
</feature>
<proteinExistence type="predicted"/>
<keyword evidence="3" id="KW-1185">Reference proteome</keyword>
<organism evidence="2 3">
    <name type="scientific">Aspergillus welwitschiae</name>
    <dbReference type="NCBI Taxonomy" id="1341132"/>
    <lineage>
        <taxon>Eukaryota</taxon>
        <taxon>Fungi</taxon>
        <taxon>Dikarya</taxon>
        <taxon>Ascomycota</taxon>
        <taxon>Pezizomycotina</taxon>
        <taxon>Eurotiomycetes</taxon>
        <taxon>Eurotiomycetidae</taxon>
        <taxon>Eurotiales</taxon>
        <taxon>Aspergillaceae</taxon>
        <taxon>Aspergillus</taxon>
        <taxon>Aspergillus subgen. Circumdati</taxon>
    </lineage>
</organism>
<dbReference type="RefSeq" id="XP_026630335.1">
    <property type="nucleotide sequence ID" value="XM_026764809.1"/>
</dbReference>
<sequence>MLCLPSIVASPHMLSLVSPLFPCSPLLLLYLPLIRLPRLCNPMHHLLLLLPRSPNPGCI</sequence>
<dbReference type="EMBL" id="KZ852035">
    <property type="protein sequence ID" value="RDH37313.1"/>
    <property type="molecule type" value="Genomic_DNA"/>
</dbReference>
<keyword evidence="1" id="KW-0472">Membrane</keyword>
<dbReference type="AlphaFoldDB" id="A0A3F3QDM0"/>
<gene>
    <name evidence="2" type="ORF">BDQ94DRAFT_136164</name>
</gene>
<dbReference type="GeneID" id="38133165"/>
<evidence type="ECO:0000313" key="2">
    <source>
        <dbReference type="EMBL" id="RDH37313.1"/>
    </source>
</evidence>
<name>A0A3F3QDM0_9EURO</name>
<reference evidence="2 3" key="1">
    <citation type="submission" date="2018-07" db="EMBL/GenBank/DDBJ databases">
        <title>The genomes of Aspergillus section Nigri reveals drivers in fungal speciation.</title>
        <authorList>
            <consortium name="DOE Joint Genome Institute"/>
            <person name="Vesth T.C."/>
            <person name="Nybo J."/>
            <person name="Theobald S."/>
            <person name="Brandl J."/>
            <person name="Frisvad J.C."/>
            <person name="Nielsen K.F."/>
            <person name="Lyhne E.K."/>
            <person name="Kogle M.E."/>
            <person name="Kuo A."/>
            <person name="Riley R."/>
            <person name="Clum A."/>
            <person name="Nolan M."/>
            <person name="Lipzen A."/>
            <person name="Salamov A."/>
            <person name="Henrissat B."/>
            <person name="Wiebenga A."/>
            <person name="De vries R.P."/>
            <person name="Grigoriev I.V."/>
            <person name="Mortensen U.H."/>
            <person name="Andersen M.R."/>
            <person name="Baker S.E."/>
        </authorList>
    </citation>
    <scope>NUCLEOTIDE SEQUENCE [LARGE SCALE GENOMIC DNA]</scope>
    <source>
        <strain evidence="2 3">CBS 139.54b</strain>
    </source>
</reference>
<evidence type="ECO:0000256" key="1">
    <source>
        <dbReference type="SAM" id="Phobius"/>
    </source>
</evidence>
<dbReference type="Proteomes" id="UP000253729">
    <property type="component" value="Unassembled WGS sequence"/>
</dbReference>